<proteinExistence type="predicted"/>
<dbReference type="PANTHER" id="PTHR35848">
    <property type="entry name" value="OXALATE-BINDING PROTEIN"/>
    <property type="match status" value="1"/>
</dbReference>
<protein>
    <submittedName>
        <fullName evidence="3">(S)-ureidoglycine aminohydrolase</fullName>
    </submittedName>
</protein>
<dbReference type="InterPro" id="IPR014710">
    <property type="entry name" value="RmlC-like_jellyroll"/>
</dbReference>
<dbReference type="RefSeq" id="WP_186739301.1">
    <property type="nucleotide sequence ID" value="NZ_VFIA01000026.1"/>
</dbReference>
<keyword evidence="1" id="KW-0479">Metal-binding</keyword>
<accession>A0ABR6WA41</accession>
<evidence type="ECO:0000313" key="3">
    <source>
        <dbReference type="EMBL" id="MBC3793430.1"/>
    </source>
</evidence>
<sequence>MRPLLLFWLLTVTVPIAYGQSIASKVYSWSQVPVVRQTGYEERTLLDGTTTDLANLTVQAVTLPANQPAQSSQQLDEETLLIIRTGKLTLTLGEKTKTLGPGSVAVIMPGDAHRLENKSKEPLTYYLMRYTSNDMPDLDLYRLAGGSFWVDWNEVPYTPHDKGGIRRMFDCATVMTKRAEMHVTTLNPGLWSHLPHTHRAAELLFMIENTAHEQIGGVLQRAEAGDLIFLEANVPHAIQNSSQGTCTYIAFQFE</sequence>
<dbReference type="InterPro" id="IPR051610">
    <property type="entry name" value="GPI/OXD"/>
</dbReference>
<gene>
    <name evidence="3" type="ORF">FH603_3949</name>
</gene>
<dbReference type="InterPro" id="IPR013096">
    <property type="entry name" value="Cupin_2"/>
</dbReference>
<reference evidence="3 4" key="1">
    <citation type="submission" date="2019-06" db="EMBL/GenBank/DDBJ databases">
        <title>Spirosoma utsteinense sp. nov. isolated from Antarctic ice-free soils.</title>
        <authorList>
            <person name="Tahon G."/>
        </authorList>
    </citation>
    <scope>NUCLEOTIDE SEQUENCE [LARGE SCALE GENOMIC DNA]</scope>
    <source>
        <strain evidence="3 4">LMG 31447</strain>
    </source>
</reference>
<keyword evidence="4" id="KW-1185">Reference proteome</keyword>
<dbReference type="InterPro" id="IPR011051">
    <property type="entry name" value="RmlC_Cupin_sf"/>
</dbReference>
<dbReference type="PANTHER" id="PTHR35848:SF6">
    <property type="entry name" value="CUPIN TYPE-2 DOMAIN-CONTAINING PROTEIN"/>
    <property type="match status" value="1"/>
</dbReference>
<evidence type="ECO:0000313" key="4">
    <source>
        <dbReference type="Proteomes" id="UP000700732"/>
    </source>
</evidence>
<dbReference type="Gene3D" id="2.60.120.10">
    <property type="entry name" value="Jelly Rolls"/>
    <property type="match status" value="1"/>
</dbReference>
<evidence type="ECO:0000259" key="2">
    <source>
        <dbReference type="Pfam" id="PF07883"/>
    </source>
</evidence>
<feature type="domain" description="Cupin type-2" evidence="2">
    <location>
        <begin position="183"/>
        <end position="249"/>
    </location>
</feature>
<dbReference type="SUPFAM" id="SSF51182">
    <property type="entry name" value="RmlC-like cupins"/>
    <property type="match status" value="1"/>
</dbReference>
<dbReference type="Proteomes" id="UP000700732">
    <property type="component" value="Unassembled WGS sequence"/>
</dbReference>
<organism evidence="3 4">
    <name type="scientific">Spirosoma utsteinense</name>
    <dbReference type="NCBI Taxonomy" id="2585773"/>
    <lineage>
        <taxon>Bacteria</taxon>
        <taxon>Pseudomonadati</taxon>
        <taxon>Bacteroidota</taxon>
        <taxon>Cytophagia</taxon>
        <taxon>Cytophagales</taxon>
        <taxon>Cytophagaceae</taxon>
        <taxon>Spirosoma</taxon>
    </lineage>
</organism>
<dbReference type="Pfam" id="PF07883">
    <property type="entry name" value="Cupin_2"/>
    <property type="match status" value="2"/>
</dbReference>
<dbReference type="EMBL" id="VFIA01000026">
    <property type="protein sequence ID" value="MBC3793430.1"/>
    <property type="molecule type" value="Genomic_DNA"/>
</dbReference>
<feature type="domain" description="Cupin type-2" evidence="2">
    <location>
        <begin position="77"/>
        <end position="126"/>
    </location>
</feature>
<evidence type="ECO:0000256" key="1">
    <source>
        <dbReference type="ARBA" id="ARBA00022723"/>
    </source>
</evidence>
<comment type="caution">
    <text evidence="3">The sequence shown here is derived from an EMBL/GenBank/DDBJ whole genome shotgun (WGS) entry which is preliminary data.</text>
</comment>
<name>A0ABR6WA41_9BACT</name>